<organism evidence="1 2">
    <name type="scientific">Thermanaeromonas toyohensis ToBE</name>
    <dbReference type="NCBI Taxonomy" id="698762"/>
    <lineage>
        <taxon>Bacteria</taxon>
        <taxon>Bacillati</taxon>
        <taxon>Bacillota</taxon>
        <taxon>Clostridia</taxon>
        <taxon>Neomoorellales</taxon>
        <taxon>Neomoorellaceae</taxon>
        <taxon>Thermanaeromonas</taxon>
    </lineage>
</organism>
<dbReference type="AlphaFoldDB" id="A0A1W1VUA6"/>
<dbReference type="Proteomes" id="UP000192569">
    <property type="component" value="Chromosome I"/>
</dbReference>
<sequence>MRLYRDMGTGELLELYKSALESFRAECFGGSDLKVLVGTARELHRRGVDAGRMARKYPRCPACGHRERKPAAVAGVHECLRCGALYGVCGLEESLLLVKERWGDAPEDPADERYFDFTCPGPSGVVRRHGWFNRKTGEIVQAG</sequence>
<name>A0A1W1VUA6_9FIRM</name>
<dbReference type="STRING" id="698762.SAMN00808754_1662"/>
<dbReference type="EMBL" id="LT838272">
    <property type="protein sequence ID" value="SMB96810.1"/>
    <property type="molecule type" value="Genomic_DNA"/>
</dbReference>
<accession>A0A1W1VUA6</accession>
<keyword evidence="2" id="KW-1185">Reference proteome</keyword>
<evidence type="ECO:0000313" key="2">
    <source>
        <dbReference type="Proteomes" id="UP000192569"/>
    </source>
</evidence>
<reference evidence="1 2" key="1">
    <citation type="submission" date="2017-04" db="EMBL/GenBank/DDBJ databases">
        <authorList>
            <person name="Afonso C.L."/>
            <person name="Miller P.J."/>
            <person name="Scott M.A."/>
            <person name="Spackman E."/>
            <person name="Goraichik I."/>
            <person name="Dimitrov K.M."/>
            <person name="Suarez D.L."/>
            <person name="Swayne D.E."/>
        </authorList>
    </citation>
    <scope>NUCLEOTIDE SEQUENCE [LARGE SCALE GENOMIC DNA]</scope>
    <source>
        <strain evidence="1 2">ToBE</strain>
    </source>
</reference>
<evidence type="ECO:0000313" key="1">
    <source>
        <dbReference type="EMBL" id="SMB96810.1"/>
    </source>
</evidence>
<proteinExistence type="predicted"/>
<protein>
    <submittedName>
        <fullName evidence="1">Uncharacterized protein</fullName>
    </submittedName>
</protein>
<dbReference type="RefSeq" id="WP_084665274.1">
    <property type="nucleotide sequence ID" value="NZ_LT838272.1"/>
</dbReference>
<gene>
    <name evidence="1" type="ORF">SAMN00808754_1662</name>
</gene>